<dbReference type="GO" id="GO:0003700">
    <property type="term" value="F:DNA-binding transcription factor activity"/>
    <property type="evidence" value="ECO:0007669"/>
    <property type="project" value="TreeGrafter"/>
</dbReference>
<sequence length="242" mass="27092">MASEIKSSFDPRIFLAKPGEGRSVGAYRKAKIVYSQGAPANAVYYIRSGKVKVAVVSKEGREAVISLLGENDFFGESCLSGPPYRIATVTTLTDSVIVKIEKATILRALQQEPSFAEMFISHLLARKIRVESDLVDQLLNSSEKRLARLLLLLANYGTESEAEHITTDLSQETLADMIGTTRSRVSYFMNKFRKLGFIEYKDGITVNRSLLNAILLDNLSIRDYSFMDDGLDEPFMRDFPEK</sequence>
<dbReference type="PANTHER" id="PTHR24567">
    <property type="entry name" value="CRP FAMILY TRANSCRIPTIONAL REGULATORY PROTEIN"/>
    <property type="match status" value="1"/>
</dbReference>
<dbReference type="Pfam" id="PF00027">
    <property type="entry name" value="cNMP_binding"/>
    <property type="match status" value="1"/>
</dbReference>
<dbReference type="InterPro" id="IPR050397">
    <property type="entry name" value="Env_Response_Regulators"/>
</dbReference>
<dbReference type="SMART" id="SM00100">
    <property type="entry name" value="cNMP"/>
    <property type="match status" value="1"/>
</dbReference>
<dbReference type="Gene3D" id="2.60.120.10">
    <property type="entry name" value="Jelly Rolls"/>
    <property type="match status" value="1"/>
</dbReference>
<dbReference type="InterPro" id="IPR036388">
    <property type="entry name" value="WH-like_DNA-bd_sf"/>
</dbReference>
<dbReference type="CDD" id="cd00038">
    <property type="entry name" value="CAP_ED"/>
    <property type="match status" value="1"/>
</dbReference>
<keyword evidence="3" id="KW-0804">Transcription</keyword>
<keyword evidence="2" id="KW-0238">DNA-binding</keyword>
<evidence type="ECO:0000256" key="2">
    <source>
        <dbReference type="ARBA" id="ARBA00023125"/>
    </source>
</evidence>
<evidence type="ECO:0000256" key="1">
    <source>
        <dbReference type="ARBA" id="ARBA00023015"/>
    </source>
</evidence>
<gene>
    <name evidence="6" type="ORF">F1193_14270</name>
</gene>
<dbReference type="SUPFAM" id="SSF46785">
    <property type="entry name" value="Winged helix' DNA-binding domain"/>
    <property type="match status" value="1"/>
</dbReference>
<dbReference type="PANTHER" id="PTHR24567:SF68">
    <property type="entry name" value="DNA-BINDING TRANSCRIPTIONAL DUAL REGULATOR CRP"/>
    <property type="match status" value="1"/>
</dbReference>
<dbReference type="SUPFAM" id="SSF51206">
    <property type="entry name" value="cAMP-binding domain-like"/>
    <property type="match status" value="1"/>
</dbReference>
<dbReference type="RefSeq" id="WP_150098472.1">
    <property type="nucleotide sequence ID" value="NZ_VWPL01000033.1"/>
</dbReference>
<dbReference type="InterPro" id="IPR036390">
    <property type="entry name" value="WH_DNA-bd_sf"/>
</dbReference>
<feature type="domain" description="Cyclic nucleotide-binding" evidence="4">
    <location>
        <begin position="27"/>
        <end position="126"/>
    </location>
</feature>
<reference evidence="6 7" key="1">
    <citation type="submission" date="2019-09" db="EMBL/GenBank/DDBJ databases">
        <title>Draft Whole-Genome sequence of Blastochloris sulfoviridis DSM 729.</title>
        <authorList>
            <person name="Meyer T.E."/>
            <person name="Kyndt J.A."/>
        </authorList>
    </citation>
    <scope>NUCLEOTIDE SEQUENCE [LARGE SCALE GENOMIC DNA]</scope>
    <source>
        <strain evidence="6 7">DSM 729</strain>
    </source>
</reference>
<protein>
    <submittedName>
        <fullName evidence="6">Crp/Fnr family transcriptional regulator</fullName>
    </submittedName>
</protein>
<dbReference type="InterPro" id="IPR012318">
    <property type="entry name" value="HTH_CRP"/>
</dbReference>
<proteinExistence type="predicted"/>
<dbReference type="InterPro" id="IPR014710">
    <property type="entry name" value="RmlC-like_jellyroll"/>
</dbReference>
<accession>A0A5M6HN76</accession>
<evidence type="ECO:0000256" key="3">
    <source>
        <dbReference type="ARBA" id="ARBA00023163"/>
    </source>
</evidence>
<evidence type="ECO:0000313" key="7">
    <source>
        <dbReference type="Proteomes" id="UP000323886"/>
    </source>
</evidence>
<evidence type="ECO:0000259" key="5">
    <source>
        <dbReference type="PROSITE" id="PS51063"/>
    </source>
</evidence>
<dbReference type="Gene3D" id="1.10.10.10">
    <property type="entry name" value="Winged helix-like DNA-binding domain superfamily/Winged helix DNA-binding domain"/>
    <property type="match status" value="1"/>
</dbReference>
<dbReference type="AlphaFoldDB" id="A0A5M6HN76"/>
<dbReference type="EMBL" id="VWPL01000033">
    <property type="protein sequence ID" value="KAA5597296.1"/>
    <property type="molecule type" value="Genomic_DNA"/>
</dbReference>
<dbReference type="InterPro" id="IPR018490">
    <property type="entry name" value="cNMP-bd_dom_sf"/>
</dbReference>
<dbReference type="PROSITE" id="PS51063">
    <property type="entry name" value="HTH_CRP_2"/>
    <property type="match status" value="1"/>
</dbReference>
<dbReference type="InterPro" id="IPR000595">
    <property type="entry name" value="cNMP-bd_dom"/>
</dbReference>
<dbReference type="OrthoDB" id="3525895at2"/>
<dbReference type="GO" id="GO:0003677">
    <property type="term" value="F:DNA binding"/>
    <property type="evidence" value="ECO:0007669"/>
    <property type="project" value="UniProtKB-KW"/>
</dbReference>
<keyword evidence="1" id="KW-0805">Transcription regulation</keyword>
<feature type="domain" description="HTH crp-type" evidence="5">
    <location>
        <begin position="140"/>
        <end position="210"/>
    </location>
</feature>
<dbReference type="PROSITE" id="PS50042">
    <property type="entry name" value="CNMP_BINDING_3"/>
    <property type="match status" value="1"/>
</dbReference>
<comment type="caution">
    <text evidence="6">The sequence shown here is derived from an EMBL/GenBank/DDBJ whole genome shotgun (WGS) entry which is preliminary data.</text>
</comment>
<dbReference type="Proteomes" id="UP000323886">
    <property type="component" value="Unassembled WGS sequence"/>
</dbReference>
<dbReference type="Pfam" id="PF13545">
    <property type="entry name" value="HTH_Crp_2"/>
    <property type="match status" value="1"/>
</dbReference>
<organism evidence="6 7">
    <name type="scientific">Blastochloris sulfoviridis</name>
    <dbReference type="NCBI Taxonomy" id="50712"/>
    <lineage>
        <taxon>Bacteria</taxon>
        <taxon>Pseudomonadati</taxon>
        <taxon>Pseudomonadota</taxon>
        <taxon>Alphaproteobacteria</taxon>
        <taxon>Hyphomicrobiales</taxon>
        <taxon>Blastochloridaceae</taxon>
        <taxon>Blastochloris</taxon>
    </lineage>
</organism>
<evidence type="ECO:0000313" key="6">
    <source>
        <dbReference type="EMBL" id="KAA5597296.1"/>
    </source>
</evidence>
<name>A0A5M6HN76_9HYPH</name>
<dbReference type="GO" id="GO:0005829">
    <property type="term" value="C:cytosol"/>
    <property type="evidence" value="ECO:0007669"/>
    <property type="project" value="TreeGrafter"/>
</dbReference>
<keyword evidence="7" id="KW-1185">Reference proteome</keyword>
<evidence type="ECO:0000259" key="4">
    <source>
        <dbReference type="PROSITE" id="PS50042"/>
    </source>
</evidence>